<dbReference type="OrthoDB" id="5979667at2759"/>
<organism evidence="3 4">
    <name type="scientific">Caenorhabditis bovis</name>
    <dbReference type="NCBI Taxonomy" id="2654633"/>
    <lineage>
        <taxon>Eukaryota</taxon>
        <taxon>Metazoa</taxon>
        <taxon>Ecdysozoa</taxon>
        <taxon>Nematoda</taxon>
        <taxon>Chromadorea</taxon>
        <taxon>Rhabditida</taxon>
        <taxon>Rhabditina</taxon>
        <taxon>Rhabditomorpha</taxon>
        <taxon>Rhabditoidea</taxon>
        <taxon>Rhabditidae</taxon>
        <taxon>Peloderinae</taxon>
        <taxon>Caenorhabditis</taxon>
    </lineage>
</organism>
<name>A0A8S1EAJ4_9PELO</name>
<evidence type="ECO:0000256" key="2">
    <source>
        <dbReference type="SAM" id="Phobius"/>
    </source>
</evidence>
<dbReference type="Pfam" id="PF14927">
    <property type="entry name" value="Neurensin"/>
    <property type="match status" value="1"/>
</dbReference>
<feature type="compositionally biased region" description="Basic and acidic residues" evidence="1">
    <location>
        <begin position="209"/>
        <end position="220"/>
    </location>
</feature>
<comment type="caution">
    <text evidence="3">The sequence shown here is derived from an EMBL/GenBank/DDBJ whole genome shotgun (WGS) entry which is preliminary data.</text>
</comment>
<dbReference type="GO" id="GO:0007399">
    <property type="term" value="P:nervous system development"/>
    <property type="evidence" value="ECO:0007669"/>
    <property type="project" value="TreeGrafter"/>
</dbReference>
<accession>A0A8S1EAJ4</accession>
<dbReference type="AlphaFoldDB" id="A0A8S1EAJ4"/>
<evidence type="ECO:0000313" key="4">
    <source>
        <dbReference type="Proteomes" id="UP000494206"/>
    </source>
</evidence>
<feature type="transmembrane region" description="Helical" evidence="2">
    <location>
        <begin position="74"/>
        <end position="96"/>
    </location>
</feature>
<dbReference type="GO" id="GO:0043025">
    <property type="term" value="C:neuronal cell body"/>
    <property type="evidence" value="ECO:0007669"/>
    <property type="project" value="TreeGrafter"/>
</dbReference>
<sequence length="233" mass="25634">MTGFRLGNKKEKLSPSTAKPSALVDEVSAPRNFGIRNYLHQFYVTPTGEELESGAWYLLPPPPAQRRGLLVCRVCTLIGLFLLIAGAVAITVGYTWKYNRHIEQSIERFVLFQDENGGLYLPSDKLQLILQDPMRYWKTTGFCLFASGSVLLAVSLIIPTLAACVGTRRFAAFASNDNSPNEPPVRVFPQTIAAQAATVSSGPVPVMEEISKVQPSERKSPTVTPDLLDQEVH</sequence>
<keyword evidence="2" id="KW-0472">Membrane</keyword>
<keyword evidence="2" id="KW-1133">Transmembrane helix</keyword>
<dbReference type="PANTHER" id="PTHR14796">
    <property type="entry name" value="NEURENSIN 1-RELATED"/>
    <property type="match status" value="1"/>
</dbReference>
<gene>
    <name evidence="3" type="ORF">CBOVIS_LOCUS1045</name>
</gene>
<proteinExistence type="predicted"/>
<keyword evidence="2" id="KW-0812">Transmembrane</keyword>
<dbReference type="EMBL" id="CADEPM010000001">
    <property type="protein sequence ID" value="CAB3397667.1"/>
    <property type="molecule type" value="Genomic_DNA"/>
</dbReference>
<dbReference type="GO" id="GO:0043005">
    <property type="term" value="C:neuron projection"/>
    <property type="evidence" value="ECO:0007669"/>
    <property type="project" value="TreeGrafter"/>
</dbReference>
<reference evidence="3 4" key="1">
    <citation type="submission" date="2020-04" db="EMBL/GenBank/DDBJ databases">
        <authorList>
            <person name="Laetsch R D."/>
            <person name="Stevens L."/>
            <person name="Kumar S."/>
            <person name="Blaxter L. M."/>
        </authorList>
    </citation>
    <scope>NUCLEOTIDE SEQUENCE [LARGE SCALE GENOMIC DNA]</scope>
</reference>
<dbReference type="PANTHER" id="PTHR14796:SF3">
    <property type="entry name" value="NEURENSIN 1-LIKE-RELATED"/>
    <property type="match status" value="1"/>
</dbReference>
<dbReference type="InterPro" id="IPR024883">
    <property type="entry name" value="Neurensin"/>
</dbReference>
<dbReference type="Proteomes" id="UP000494206">
    <property type="component" value="Unassembled WGS sequence"/>
</dbReference>
<feature type="transmembrane region" description="Helical" evidence="2">
    <location>
        <begin position="144"/>
        <end position="165"/>
    </location>
</feature>
<evidence type="ECO:0000256" key="1">
    <source>
        <dbReference type="SAM" id="MobiDB-lite"/>
    </source>
</evidence>
<feature type="region of interest" description="Disordered" evidence="1">
    <location>
        <begin position="208"/>
        <end position="233"/>
    </location>
</feature>
<protein>
    <submittedName>
        <fullName evidence="3">Uncharacterized protein</fullName>
    </submittedName>
</protein>
<dbReference type="GO" id="GO:0030133">
    <property type="term" value="C:transport vesicle"/>
    <property type="evidence" value="ECO:0007669"/>
    <property type="project" value="InterPro"/>
</dbReference>
<keyword evidence="4" id="KW-1185">Reference proteome</keyword>
<evidence type="ECO:0000313" key="3">
    <source>
        <dbReference type="EMBL" id="CAB3397667.1"/>
    </source>
</evidence>